<dbReference type="Gene3D" id="2.60.130.10">
    <property type="entry name" value="Aromatic compound dioxygenase"/>
    <property type="match status" value="1"/>
</dbReference>
<dbReference type="GO" id="GO:0008199">
    <property type="term" value="F:ferric iron binding"/>
    <property type="evidence" value="ECO:0007669"/>
    <property type="project" value="InterPro"/>
</dbReference>
<dbReference type="InterPro" id="IPR000627">
    <property type="entry name" value="Intradiol_dOase_C"/>
</dbReference>
<reference evidence="3" key="1">
    <citation type="submission" date="2023-06" db="EMBL/GenBank/DDBJ databases">
        <authorList>
            <person name="Noh H."/>
        </authorList>
    </citation>
    <scope>NUCLEOTIDE SEQUENCE</scope>
    <source>
        <strain evidence="3">DUCC20226</strain>
    </source>
</reference>
<proteinExistence type="predicted"/>
<organism evidence="3 4">
    <name type="scientific">Phomopsis amygdali</name>
    <name type="common">Fusicoccum amygdali</name>
    <dbReference type="NCBI Taxonomy" id="1214568"/>
    <lineage>
        <taxon>Eukaryota</taxon>
        <taxon>Fungi</taxon>
        <taxon>Dikarya</taxon>
        <taxon>Ascomycota</taxon>
        <taxon>Pezizomycotina</taxon>
        <taxon>Sordariomycetes</taxon>
        <taxon>Sordariomycetidae</taxon>
        <taxon>Diaporthales</taxon>
        <taxon>Diaporthaceae</taxon>
        <taxon>Diaporthe</taxon>
    </lineage>
</organism>
<feature type="region of interest" description="Disordered" evidence="1">
    <location>
        <begin position="354"/>
        <end position="388"/>
    </location>
</feature>
<accession>A0AAD9W275</accession>
<evidence type="ECO:0000313" key="3">
    <source>
        <dbReference type="EMBL" id="KAK2604809.1"/>
    </source>
</evidence>
<keyword evidence="4" id="KW-1185">Reference proteome</keyword>
<name>A0AAD9W275_PHOAM</name>
<evidence type="ECO:0000313" key="4">
    <source>
        <dbReference type="Proteomes" id="UP001265746"/>
    </source>
</evidence>
<dbReference type="Proteomes" id="UP001265746">
    <property type="component" value="Unassembled WGS sequence"/>
</dbReference>
<comment type="caution">
    <text evidence="3">The sequence shown here is derived from an EMBL/GenBank/DDBJ whole genome shotgun (WGS) entry which is preliminary data.</text>
</comment>
<dbReference type="InterPro" id="IPR015889">
    <property type="entry name" value="Intradiol_dOase_core"/>
</dbReference>
<dbReference type="CDD" id="cd03457">
    <property type="entry name" value="intradiol_dioxygenase_like"/>
    <property type="match status" value="1"/>
</dbReference>
<feature type="domain" description="Intradiol ring-cleavage dioxygenases" evidence="2">
    <location>
        <begin position="131"/>
        <end position="229"/>
    </location>
</feature>
<sequence>MVAFSKFSGLALVASAIAHPGEKHSPEKLKRDIAIRDAHAQIGARSLAQCGNSAGAQALKKRSIQRRAETVKALREKRGIKKTRRDLAALEDWEAVNHNYTGVSTNDMFTAIENVFDANTSCVLAPELTAGPYYVVGEYMRSNIKETENSDGVDIFLEVQYVDVSTCNAVPNVAVDVWNCNATGVYSGVSESSGQAGVNTTFLRGIQLTDHDGVVQFETIFPGHYTGRAIHTHLLAHTNATVQSNGTISVWNKAVSHIGQLFWPEDLRQEIEALEPYASNTVDVTTNDDDMWAPLQADSSYDPFPQFVYLGEDVSDGLFAWIQIGINSTADYQNDDYYGVVGYLDADGGHAFEGGSGIGGGGSGPSGAGPSGSVPTGAAPSGTAAPSS</sequence>
<evidence type="ECO:0000259" key="2">
    <source>
        <dbReference type="Pfam" id="PF00775"/>
    </source>
</evidence>
<evidence type="ECO:0000256" key="1">
    <source>
        <dbReference type="SAM" id="MobiDB-lite"/>
    </source>
</evidence>
<gene>
    <name evidence="3" type="ORF">N8I77_007709</name>
</gene>
<dbReference type="PANTHER" id="PTHR34315">
    <property type="match status" value="1"/>
</dbReference>
<dbReference type="PANTHER" id="PTHR34315:SF2">
    <property type="entry name" value="ANCHORED DIOXYGENASE, PUTATIVE (AFU_ORTHOLOGUE AFUA_3G01800)-RELATED"/>
    <property type="match status" value="1"/>
</dbReference>
<dbReference type="GO" id="GO:0016702">
    <property type="term" value="F:oxidoreductase activity, acting on single donors with incorporation of molecular oxygen, incorporation of two atoms of oxygen"/>
    <property type="evidence" value="ECO:0007669"/>
    <property type="project" value="InterPro"/>
</dbReference>
<dbReference type="SUPFAM" id="SSF49482">
    <property type="entry name" value="Aromatic compound dioxygenase"/>
    <property type="match status" value="1"/>
</dbReference>
<dbReference type="AlphaFoldDB" id="A0AAD9W275"/>
<protein>
    <recommendedName>
        <fullName evidence="2">Intradiol ring-cleavage dioxygenases domain-containing protein</fullName>
    </recommendedName>
</protein>
<feature type="compositionally biased region" description="Gly residues" evidence="1">
    <location>
        <begin position="354"/>
        <end position="370"/>
    </location>
</feature>
<dbReference type="EMBL" id="JAUJFL010000004">
    <property type="protein sequence ID" value="KAK2604809.1"/>
    <property type="molecule type" value="Genomic_DNA"/>
</dbReference>
<feature type="compositionally biased region" description="Low complexity" evidence="1">
    <location>
        <begin position="371"/>
        <end position="388"/>
    </location>
</feature>
<dbReference type="Pfam" id="PF00775">
    <property type="entry name" value="Dioxygenase_C"/>
    <property type="match status" value="1"/>
</dbReference>